<dbReference type="RefSeq" id="XP_019851768.1">
    <property type="nucleotide sequence ID" value="XM_019996209.1"/>
</dbReference>
<protein>
    <submittedName>
        <fullName evidence="2">Uncharacterized protein</fullName>
    </submittedName>
</protein>
<dbReference type="GeneID" id="109581808"/>
<keyword evidence="1" id="KW-0812">Transmembrane</keyword>
<evidence type="ECO:0000256" key="1">
    <source>
        <dbReference type="SAM" id="Phobius"/>
    </source>
</evidence>
<dbReference type="EnsemblMetazoa" id="XM_019996209.1">
    <property type="protein sequence ID" value="XP_019851768.1"/>
    <property type="gene ID" value="LOC109581808"/>
</dbReference>
<reference evidence="3" key="1">
    <citation type="journal article" date="2010" name="Nature">
        <title>The Amphimedon queenslandica genome and the evolution of animal complexity.</title>
        <authorList>
            <person name="Srivastava M."/>
            <person name="Simakov O."/>
            <person name="Chapman J."/>
            <person name="Fahey B."/>
            <person name="Gauthier M.E."/>
            <person name="Mitros T."/>
            <person name="Richards G.S."/>
            <person name="Conaco C."/>
            <person name="Dacre M."/>
            <person name="Hellsten U."/>
            <person name="Larroux C."/>
            <person name="Putnam N.H."/>
            <person name="Stanke M."/>
            <person name="Adamska M."/>
            <person name="Darling A."/>
            <person name="Degnan S.M."/>
            <person name="Oakley T.H."/>
            <person name="Plachetzki D.C."/>
            <person name="Zhai Y."/>
            <person name="Adamski M."/>
            <person name="Calcino A."/>
            <person name="Cummins S.F."/>
            <person name="Goodstein D.M."/>
            <person name="Harris C."/>
            <person name="Jackson D.J."/>
            <person name="Leys S.P."/>
            <person name="Shu S."/>
            <person name="Woodcroft B.J."/>
            <person name="Vervoort M."/>
            <person name="Kosik K.S."/>
            <person name="Manning G."/>
            <person name="Degnan B.M."/>
            <person name="Rokhsar D.S."/>
        </authorList>
    </citation>
    <scope>NUCLEOTIDE SEQUENCE [LARGE SCALE GENOMIC DNA]</scope>
</reference>
<reference evidence="2" key="2">
    <citation type="submission" date="2024-06" db="UniProtKB">
        <authorList>
            <consortium name="EnsemblMetazoa"/>
        </authorList>
    </citation>
    <scope>IDENTIFICATION</scope>
</reference>
<keyword evidence="1" id="KW-0472">Membrane</keyword>
<dbReference type="AlphaFoldDB" id="A0AAN0J4X6"/>
<name>A0AAN0J4X6_AMPQE</name>
<dbReference type="Proteomes" id="UP000007879">
    <property type="component" value="Unassembled WGS sequence"/>
</dbReference>
<sequence length="153" mass="17325">MYLHVLSYLYKEDKMALIVSPVEVAQTVSELHVSIKESILTTNVLIGTIVITILVVLALYNGLRERGRENGGEAVVINMEEGFVGQQEIHKHVEEATDLNETKDMEERSPYDNYTVSPIVCTEAPRTFESQAWLSLPPVYILLVADIKWRHIV</sequence>
<organism evidence="2 3">
    <name type="scientific">Amphimedon queenslandica</name>
    <name type="common">Sponge</name>
    <dbReference type="NCBI Taxonomy" id="400682"/>
    <lineage>
        <taxon>Eukaryota</taxon>
        <taxon>Metazoa</taxon>
        <taxon>Porifera</taxon>
        <taxon>Demospongiae</taxon>
        <taxon>Heteroscleromorpha</taxon>
        <taxon>Haplosclerida</taxon>
        <taxon>Niphatidae</taxon>
        <taxon>Amphimedon</taxon>
    </lineage>
</organism>
<keyword evidence="1" id="KW-1133">Transmembrane helix</keyword>
<proteinExistence type="predicted"/>
<feature type="transmembrane region" description="Helical" evidence="1">
    <location>
        <begin position="39"/>
        <end position="60"/>
    </location>
</feature>
<keyword evidence="3" id="KW-1185">Reference proteome</keyword>
<evidence type="ECO:0000313" key="3">
    <source>
        <dbReference type="Proteomes" id="UP000007879"/>
    </source>
</evidence>
<evidence type="ECO:0000313" key="2">
    <source>
        <dbReference type="EnsemblMetazoa" id="XP_019851768.1"/>
    </source>
</evidence>
<accession>A0AAN0J4X6</accession>
<dbReference type="KEGG" id="aqu:109581808"/>